<dbReference type="EMBL" id="JAFEMC010000001">
    <property type="protein sequence ID" value="MBM6575507.1"/>
    <property type="molecule type" value="Genomic_DNA"/>
</dbReference>
<evidence type="ECO:0000313" key="1">
    <source>
        <dbReference type="EMBL" id="MBM6575507.1"/>
    </source>
</evidence>
<proteinExistence type="predicted"/>
<evidence type="ECO:0000313" key="2">
    <source>
        <dbReference type="Proteomes" id="UP000763641"/>
    </source>
</evidence>
<gene>
    <name evidence="1" type="ORF">ILT43_03930</name>
</gene>
<dbReference type="Gene3D" id="3.30.2370.10">
    <property type="entry name" value="putative pyruvate dehydrogenase"/>
    <property type="match status" value="1"/>
</dbReference>
<dbReference type="Pfam" id="PF16826">
    <property type="entry name" value="DUF5076"/>
    <property type="match status" value="1"/>
</dbReference>
<protein>
    <submittedName>
        <fullName evidence="1">DUF5076 domain-containing protein</fullName>
    </submittedName>
</protein>
<dbReference type="Proteomes" id="UP000763641">
    <property type="component" value="Unassembled WGS sequence"/>
</dbReference>
<sequence length="105" mass="11205">MSTPAHAGEISLDEGDVLTADAAEVARIWITNNGGASVWIAAHLLEDPTVFGYLMADTIRHAARAYAGTWAIGEDAALQAIVDGLGRQLREQFGEIETIQEGKLN</sequence>
<keyword evidence="2" id="KW-1185">Reference proteome</keyword>
<comment type="caution">
    <text evidence="1">The sequence shown here is derived from an EMBL/GenBank/DDBJ whole genome shotgun (WGS) entry which is preliminary data.</text>
</comment>
<accession>A0ABS2D3L6</accession>
<reference evidence="1 2" key="1">
    <citation type="submission" date="2020-12" db="EMBL/GenBank/DDBJ databases">
        <title>Sphingomonas sp.</title>
        <authorList>
            <person name="Kim M.K."/>
        </authorList>
    </citation>
    <scope>NUCLEOTIDE SEQUENCE [LARGE SCALE GENOMIC DNA]</scope>
    <source>
        <strain evidence="1 2">BT552</strain>
    </source>
</reference>
<dbReference type="RefSeq" id="WP_204195038.1">
    <property type="nucleotide sequence ID" value="NZ_JAFEMC010000001.1"/>
</dbReference>
<dbReference type="InterPro" id="IPR031796">
    <property type="entry name" value="DUF5076"/>
</dbReference>
<organism evidence="1 2">
    <name type="scientific">Sphingomonas longa</name>
    <dbReference type="NCBI Taxonomy" id="2778730"/>
    <lineage>
        <taxon>Bacteria</taxon>
        <taxon>Pseudomonadati</taxon>
        <taxon>Pseudomonadota</taxon>
        <taxon>Alphaproteobacteria</taxon>
        <taxon>Sphingomonadales</taxon>
        <taxon>Sphingomonadaceae</taxon>
        <taxon>Sphingomonas</taxon>
    </lineage>
</organism>
<name>A0ABS2D3L6_9SPHN</name>